<organism evidence="8 9">
    <name type="scientific">Lasiodiplodia theobromae</name>
    <dbReference type="NCBI Taxonomy" id="45133"/>
    <lineage>
        <taxon>Eukaryota</taxon>
        <taxon>Fungi</taxon>
        <taxon>Dikarya</taxon>
        <taxon>Ascomycota</taxon>
        <taxon>Pezizomycotina</taxon>
        <taxon>Dothideomycetes</taxon>
        <taxon>Dothideomycetes incertae sedis</taxon>
        <taxon>Botryosphaeriales</taxon>
        <taxon>Botryosphaeriaceae</taxon>
        <taxon>Lasiodiplodia</taxon>
    </lineage>
</organism>
<feature type="transmembrane region" description="Helical" evidence="7">
    <location>
        <begin position="105"/>
        <end position="126"/>
    </location>
</feature>
<evidence type="ECO:0000256" key="1">
    <source>
        <dbReference type="ARBA" id="ARBA00004141"/>
    </source>
</evidence>
<dbReference type="GO" id="GO:0015853">
    <property type="term" value="P:adenine transport"/>
    <property type="evidence" value="ECO:0007669"/>
    <property type="project" value="TreeGrafter"/>
</dbReference>
<keyword evidence="5 7" id="KW-1133">Transmembrane helix</keyword>
<dbReference type="GO" id="GO:0015854">
    <property type="term" value="P:guanine transport"/>
    <property type="evidence" value="ECO:0007669"/>
    <property type="project" value="TreeGrafter"/>
</dbReference>
<keyword evidence="9" id="KW-1185">Reference proteome</keyword>
<feature type="transmembrane region" description="Helical" evidence="7">
    <location>
        <begin position="459"/>
        <end position="479"/>
    </location>
</feature>
<keyword evidence="6 7" id="KW-0472">Membrane</keyword>
<dbReference type="GO" id="GO:0005345">
    <property type="term" value="F:purine nucleobase transmembrane transporter activity"/>
    <property type="evidence" value="ECO:0007669"/>
    <property type="project" value="TreeGrafter"/>
</dbReference>
<evidence type="ECO:0000256" key="6">
    <source>
        <dbReference type="ARBA" id="ARBA00023136"/>
    </source>
</evidence>
<evidence type="ECO:0000256" key="2">
    <source>
        <dbReference type="ARBA" id="ARBA00005697"/>
    </source>
</evidence>
<dbReference type="GO" id="GO:0005886">
    <property type="term" value="C:plasma membrane"/>
    <property type="evidence" value="ECO:0007669"/>
    <property type="project" value="TreeGrafter"/>
</dbReference>
<keyword evidence="3" id="KW-0813">Transport</keyword>
<dbReference type="OrthoDB" id="431212at2759"/>
<dbReference type="AlphaFoldDB" id="A0A5N5DFC7"/>
<evidence type="ECO:0000313" key="8">
    <source>
        <dbReference type="EMBL" id="KAB2576381.1"/>
    </source>
</evidence>
<comment type="subcellular location">
    <subcellularLocation>
        <location evidence="1">Membrane</location>
        <topology evidence="1">Multi-pass membrane protein</topology>
    </subcellularLocation>
</comment>
<name>A0A5N5DFC7_9PEZI</name>
<dbReference type="PANTHER" id="PTHR43337:SF3">
    <property type="entry name" value="PURINE TRANSPORTER"/>
    <property type="match status" value="1"/>
</dbReference>
<dbReference type="Pfam" id="PF00860">
    <property type="entry name" value="Xan_ur_permease"/>
    <property type="match status" value="1"/>
</dbReference>
<evidence type="ECO:0000256" key="3">
    <source>
        <dbReference type="ARBA" id="ARBA00022448"/>
    </source>
</evidence>
<accession>A0A5N5DFC7</accession>
<evidence type="ECO:0000256" key="4">
    <source>
        <dbReference type="ARBA" id="ARBA00022692"/>
    </source>
</evidence>
<evidence type="ECO:0000256" key="5">
    <source>
        <dbReference type="ARBA" id="ARBA00022989"/>
    </source>
</evidence>
<sequence>MDALRQQGRRLDAYLADSKFGRLFRLDGSGHVGEIPDAQFLTEVRAGVTTFFTMAYIIAVNATVLTDSGGTCECRDASDPTCANDQDYQTCLIGLNRDLITATSAISAFASFFFGLITNLPVALAPGMGLNAYFTYQVVGFHGTRLVPYGLALTAVFAEGFIFILLSLLGMRQWLVRMLPTSLKVAAACGIGLFLAEIGLSYSAGIGAISGASATPLDLAGCPPEYRDEFGECQSHKMQNPTLWIGLFCGGILTAYLMSYKVKSAMIIGILVVSIISWPRGTSVTYFPDTPEGDSQFDFFKKVITFHPIEQTLNALDWNISRAPGEFALALFTFLYVDIIDCTATLYTAYCTDAFSISVGALFGVSPVTAFIESGAGIAEGGKTGLTAMTTGLCFFISLFFAPIFASIPPWATGCTLVLVGAMMVRQVVAINWRYIGDAVPAFVTIIFVPMSYSTAYGMIAGILTYVAINVPIALTRIISRGRITPADEDAREYWNYKPTGSSPWFVNTISNAFVRFGHHGDEAGHKARELESRGSHEMQKHLRHQTHGSLGDESIDIKVGDAGFDRHKHDPSFSVSFPMKTYPGVRMPPMSDDREPDVERFDLRQFRVAPSDRI</sequence>
<gene>
    <name evidence="8" type="ORF">DBV05_g4952</name>
</gene>
<evidence type="ECO:0000256" key="7">
    <source>
        <dbReference type="SAM" id="Phobius"/>
    </source>
</evidence>
<reference evidence="8 9" key="1">
    <citation type="journal article" date="2019" name="Sci. Rep.">
        <title>A multi-omics analysis of the grapevine pathogen Lasiodiplodia theobromae reveals that temperature affects the expression of virulence- and pathogenicity-related genes.</title>
        <authorList>
            <person name="Felix C."/>
            <person name="Meneses R."/>
            <person name="Goncalves M.F.M."/>
            <person name="Tilleman L."/>
            <person name="Duarte A.S."/>
            <person name="Jorrin-Novo J.V."/>
            <person name="Van de Peer Y."/>
            <person name="Deforce D."/>
            <person name="Van Nieuwerburgh F."/>
            <person name="Esteves A.C."/>
            <person name="Alves A."/>
        </authorList>
    </citation>
    <scope>NUCLEOTIDE SEQUENCE [LARGE SCALE GENOMIC DNA]</scope>
    <source>
        <strain evidence="8 9">LA-SOL3</strain>
    </source>
</reference>
<dbReference type="Proteomes" id="UP000325902">
    <property type="component" value="Unassembled WGS sequence"/>
</dbReference>
<comment type="caution">
    <text evidence="8">The sequence shown here is derived from an EMBL/GenBank/DDBJ whole genome shotgun (WGS) entry which is preliminary data.</text>
</comment>
<feature type="transmembrane region" description="Helical" evidence="7">
    <location>
        <begin position="146"/>
        <end position="171"/>
    </location>
</feature>
<proteinExistence type="inferred from homology"/>
<dbReference type="PANTHER" id="PTHR43337">
    <property type="entry name" value="XANTHINE/URACIL PERMEASE C887.17-RELATED"/>
    <property type="match status" value="1"/>
</dbReference>
<feature type="transmembrane region" description="Helical" evidence="7">
    <location>
        <begin position="436"/>
        <end position="453"/>
    </location>
</feature>
<keyword evidence="4 7" id="KW-0812">Transmembrane</keyword>
<feature type="transmembrane region" description="Helical" evidence="7">
    <location>
        <begin position="327"/>
        <end position="348"/>
    </location>
</feature>
<evidence type="ECO:0000313" key="9">
    <source>
        <dbReference type="Proteomes" id="UP000325902"/>
    </source>
</evidence>
<dbReference type="InterPro" id="IPR045018">
    <property type="entry name" value="Azg-like"/>
</dbReference>
<feature type="transmembrane region" description="Helical" evidence="7">
    <location>
        <begin position="354"/>
        <end position="372"/>
    </location>
</feature>
<protein>
    <submittedName>
        <fullName evidence="8">Putative xanthine/uracil permease</fullName>
    </submittedName>
</protein>
<dbReference type="InterPro" id="IPR006043">
    <property type="entry name" value="NCS2"/>
</dbReference>
<feature type="transmembrane region" description="Helical" evidence="7">
    <location>
        <begin position="183"/>
        <end position="209"/>
    </location>
</feature>
<dbReference type="EMBL" id="VCHE01000024">
    <property type="protein sequence ID" value="KAB2576381.1"/>
    <property type="molecule type" value="Genomic_DNA"/>
</dbReference>
<comment type="similarity">
    <text evidence="2">Belongs to the nucleobase:cation symporter-2 (NCS2) (TC 2.A.40) family. Azg-like subfamily.</text>
</comment>
<feature type="transmembrane region" description="Helical" evidence="7">
    <location>
        <begin position="242"/>
        <end position="260"/>
    </location>
</feature>